<accession>A0AAD7A783</accession>
<organism evidence="2 3">
    <name type="scientific">Mycena albidolilacea</name>
    <dbReference type="NCBI Taxonomy" id="1033008"/>
    <lineage>
        <taxon>Eukaryota</taxon>
        <taxon>Fungi</taxon>
        <taxon>Dikarya</taxon>
        <taxon>Basidiomycota</taxon>
        <taxon>Agaricomycotina</taxon>
        <taxon>Agaricomycetes</taxon>
        <taxon>Agaricomycetidae</taxon>
        <taxon>Agaricales</taxon>
        <taxon>Marasmiineae</taxon>
        <taxon>Mycenaceae</taxon>
        <taxon>Mycena</taxon>
    </lineage>
</organism>
<comment type="caution">
    <text evidence="2">The sequence shown here is derived from an EMBL/GenBank/DDBJ whole genome shotgun (WGS) entry which is preliminary data.</text>
</comment>
<name>A0AAD7A783_9AGAR</name>
<reference evidence="2" key="1">
    <citation type="submission" date="2023-03" db="EMBL/GenBank/DDBJ databases">
        <title>Massive genome expansion in bonnet fungi (Mycena s.s.) driven by repeated elements and novel gene families across ecological guilds.</title>
        <authorList>
            <consortium name="Lawrence Berkeley National Laboratory"/>
            <person name="Harder C.B."/>
            <person name="Miyauchi S."/>
            <person name="Viragh M."/>
            <person name="Kuo A."/>
            <person name="Thoen E."/>
            <person name="Andreopoulos B."/>
            <person name="Lu D."/>
            <person name="Skrede I."/>
            <person name="Drula E."/>
            <person name="Henrissat B."/>
            <person name="Morin E."/>
            <person name="Kohler A."/>
            <person name="Barry K."/>
            <person name="LaButti K."/>
            <person name="Morin E."/>
            <person name="Salamov A."/>
            <person name="Lipzen A."/>
            <person name="Mereny Z."/>
            <person name="Hegedus B."/>
            <person name="Baldrian P."/>
            <person name="Stursova M."/>
            <person name="Weitz H."/>
            <person name="Taylor A."/>
            <person name="Grigoriev I.V."/>
            <person name="Nagy L.G."/>
            <person name="Martin F."/>
            <person name="Kauserud H."/>
        </authorList>
    </citation>
    <scope>NUCLEOTIDE SEQUENCE</scope>
    <source>
        <strain evidence="2">CBHHK002</strain>
    </source>
</reference>
<feature type="region of interest" description="Disordered" evidence="1">
    <location>
        <begin position="310"/>
        <end position="384"/>
    </location>
</feature>
<dbReference type="AlphaFoldDB" id="A0AAD7A783"/>
<feature type="compositionally biased region" description="Basic and acidic residues" evidence="1">
    <location>
        <begin position="334"/>
        <end position="343"/>
    </location>
</feature>
<dbReference type="EMBL" id="JARIHO010000014">
    <property type="protein sequence ID" value="KAJ7350936.1"/>
    <property type="molecule type" value="Genomic_DNA"/>
</dbReference>
<protein>
    <submittedName>
        <fullName evidence="2">Uncharacterized protein</fullName>
    </submittedName>
</protein>
<proteinExistence type="predicted"/>
<sequence>MPAHPCYYRENLLPLPNIRASIHLCPKPGCGQRLKVQQTKKGANYLACFRPHSDNAQLWYWFPAPAPVVPTSRQDQVPAHSLASRQPSVDCTAPTLQPCTKRVNRSCDRHMCRQHCVDRGGCQTHSVDKPPAEPLTPLLDHLKSYADKMVFQSTNRLATHTQHEQQAARHALALKTPLPPSPSLSEEEEYVRITRSSPSSARSAPFHFETTHRLLLVFWIAQGCSALVQAVQDLPPWRQSWPRVRLSDLTNLLTTPRFPEIHPFYEYYSKELASWVKIPVSYVFTVTTNTQLFIRRVGVIGSDQAHHLSRIAPPATSRNMLTTSKRKRSSTPIDIKDDTEPTVKQEPITPPRAKRPRVKHDAVHGIKLEPVTPPRATHPRLGLDSVDSSEIIDLTTPSPPSLTFSSSSSSLLSLPSLASSSSLEFPHPIHLLSRLDTAQIPK</sequence>
<dbReference type="Proteomes" id="UP001218218">
    <property type="component" value="Unassembled WGS sequence"/>
</dbReference>
<keyword evidence="3" id="KW-1185">Reference proteome</keyword>
<evidence type="ECO:0000313" key="2">
    <source>
        <dbReference type="EMBL" id="KAJ7350936.1"/>
    </source>
</evidence>
<evidence type="ECO:0000313" key="3">
    <source>
        <dbReference type="Proteomes" id="UP001218218"/>
    </source>
</evidence>
<gene>
    <name evidence="2" type="ORF">DFH08DRAFT_996049</name>
</gene>
<evidence type="ECO:0000256" key="1">
    <source>
        <dbReference type="SAM" id="MobiDB-lite"/>
    </source>
</evidence>